<evidence type="ECO:0000259" key="1">
    <source>
        <dbReference type="SMART" id="SM01321"/>
    </source>
</evidence>
<reference evidence="2 3" key="1">
    <citation type="submission" date="2023-07" db="EMBL/GenBank/DDBJ databases">
        <title>Genomic Encyclopedia of Type Strains, Phase IV (KMG-IV): sequencing the most valuable type-strain genomes for metagenomic binning, comparative biology and taxonomic classification.</title>
        <authorList>
            <person name="Goeker M."/>
        </authorList>
    </citation>
    <scope>NUCLEOTIDE SEQUENCE [LARGE SCALE GENOMIC DNA]</scope>
    <source>
        <strain evidence="2 3">DSM 23494</strain>
    </source>
</reference>
<dbReference type="EMBL" id="JAUSUB010000003">
    <property type="protein sequence ID" value="MDQ0269220.1"/>
    <property type="molecule type" value="Genomic_DNA"/>
</dbReference>
<sequence>MARSKRIWSPEHFHHVGNRGNWQMNLFREEQDYFVFLKILQRTYELTKMEICSYCLMSNHYHLLIRTPHVPLSKVMSRINKGYTDYFNRKYEVSGHLFEKRFFSKPVYDDYGLLEVSSYIHLNPVEAQMATNLARYRWSSYHYYHSPYLKHPEFFNPFPLAQSFPGDTIHQKKEVYCKWLHKDYKLEHIHGPVLSEK</sequence>
<accession>A0ABU0ADU7</accession>
<proteinExistence type="predicted"/>
<dbReference type="InterPro" id="IPR002686">
    <property type="entry name" value="Transposase_17"/>
</dbReference>
<name>A0ABU0ADU7_9BACI</name>
<evidence type="ECO:0000313" key="3">
    <source>
        <dbReference type="Proteomes" id="UP001238088"/>
    </source>
</evidence>
<dbReference type="SMART" id="SM01321">
    <property type="entry name" value="Y1_Tnp"/>
    <property type="match status" value="1"/>
</dbReference>
<keyword evidence="3" id="KW-1185">Reference proteome</keyword>
<dbReference type="Pfam" id="PF01797">
    <property type="entry name" value="Y1_Tnp"/>
    <property type="match status" value="1"/>
</dbReference>
<gene>
    <name evidence="2" type="ORF">J2S17_001090</name>
</gene>
<feature type="domain" description="Transposase IS200-like" evidence="1">
    <location>
        <begin position="9"/>
        <end position="123"/>
    </location>
</feature>
<dbReference type="Gene3D" id="3.30.70.1290">
    <property type="entry name" value="Transposase IS200-like"/>
    <property type="match status" value="1"/>
</dbReference>
<dbReference type="RefSeq" id="WP_307472614.1">
    <property type="nucleotide sequence ID" value="NZ_JAUSUB010000003.1"/>
</dbReference>
<protein>
    <submittedName>
        <fullName evidence="2">REP element-mobilizing transposase RayT</fullName>
    </submittedName>
</protein>
<dbReference type="Proteomes" id="UP001238088">
    <property type="component" value="Unassembled WGS sequence"/>
</dbReference>
<dbReference type="PANTHER" id="PTHR34322:SF2">
    <property type="entry name" value="TRANSPOSASE IS200-LIKE DOMAIN-CONTAINING PROTEIN"/>
    <property type="match status" value="1"/>
</dbReference>
<dbReference type="SUPFAM" id="SSF143422">
    <property type="entry name" value="Transposase IS200-like"/>
    <property type="match status" value="1"/>
</dbReference>
<organism evidence="2 3">
    <name type="scientific">Cytobacillus purgationiresistens</name>
    <dbReference type="NCBI Taxonomy" id="863449"/>
    <lineage>
        <taxon>Bacteria</taxon>
        <taxon>Bacillati</taxon>
        <taxon>Bacillota</taxon>
        <taxon>Bacilli</taxon>
        <taxon>Bacillales</taxon>
        <taxon>Bacillaceae</taxon>
        <taxon>Cytobacillus</taxon>
    </lineage>
</organism>
<dbReference type="PANTHER" id="PTHR34322">
    <property type="entry name" value="TRANSPOSASE, Y1_TNP DOMAIN-CONTAINING"/>
    <property type="match status" value="1"/>
</dbReference>
<evidence type="ECO:0000313" key="2">
    <source>
        <dbReference type="EMBL" id="MDQ0269220.1"/>
    </source>
</evidence>
<comment type="caution">
    <text evidence="2">The sequence shown here is derived from an EMBL/GenBank/DDBJ whole genome shotgun (WGS) entry which is preliminary data.</text>
</comment>
<dbReference type="InterPro" id="IPR036515">
    <property type="entry name" value="Transposase_17_sf"/>
</dbReference>